<organism evidence="1 2">
    <name type="scientific">Pontibacillus yanchengensis Y32</name>
    <dbReference type="NCBI Taxonomy" id="1385514"/>
    <lineage>
        <taxon>Bacteria</taxon>
        <taxon>Bacillati</taxon>
        <taxon>Bacillota</taxon>
        <taxon>Bacilli</taxon>
        <taxon>Bacillales</taxon>
        <taxon>Bacillaceae</taxon>
        <taxon>Pontibacillus</taxon>
    </lineage>
</organism>
<evidence type="ECO:0000313" key="2">
    <source>
        <dbReference type="Proteomes" id="UP000030147"/>
    </source>
</evidence>
<sequence>MKKTVSIILSIAALIFILANIPNIVAHVKLYSFNANKQVTTETKVLTFDKAFETLYQQRELAQRLEDSTKYSLIGEQVRKGIDDASDYEIFLRKHSQINSIKVELPISTYKDADRTIEFISGKGEVLEISENGQWKKFNGSWDDLWNDLIEQYNQNDN</sequence>
<reference evidence="1 2" key="1">
    <citation type="journal article" date="2015" name="Stand. Genomic Sci.">
        <title>High quality draft genome sequence of the moderately halophilic bacterium Pontibacillus yanchengensis Y32(T) and comparison among Pontibacillus genomes.</title>
        <authorList>
            <person name="Huang J."/>
            <person name="Qiao Z.X."/>
            <person name="Tang J.W."/>
            <person name="Wang G."/>
        </authorList>
    </citation>
    <scope>NUCLEOTIDE SEQUENCE [LARGE SCALE GENOMIC DNA]</scope>
    <source>
        <strain evidence="1 2">Y32</strain>
    </source>
</reference>
<dbReference type="Proteomes" id="UP000030147">
    <property type="component" value="Unassembled WGS sequence"/>
</dbReference>
<gene>
    <name evidence="1" type="ORF">N782_00745</name>
</gene>
<evidence type="ECO:0000313" key="1">
    <source>
        <dbReference type="EMBL" id="KGP74708.1"/>
    </source>
</evidence>
<name>A0A0A2TJU1_9BACI</name>
<keyword evidence="2" id="KW-1185">Reference proteome</keyword>
<proteinExistence type="predicted"/>
<comment type="caution">
    <text evidence="1">The sequence shown here is derived from an EMBL/GenBank/DDBJ whole genome shotgun (WGS) entry which is preliminary data.</text>
</comment>
<dbReference type="eggNOG" id="ENOG5034105">
    <property type="taxonomic scope" value="Bacteria"/>
</dbReference>
<dbReference type="AlphaFoldDB" id="A0A0A2TJU1"/>
<protein>
    <submittedName>
        <fullName evidence="1">Uncharacterized protein</fullName>
    </submittedName>
</protein>
<dbReference type="RefSeq" id="WP_036815217.1">
    <property type="nucleotide sequence ID" value="NZ_AVBF01000001.1"/>
</dbReference>
<dbReference type="EMBL" id="AVBF01000001">
    <property type="protein sequence ID" value="KGP74708.1"/>
    <property type="molecule type" value="Genomic_DNA"/>
</dbReference>
<dbReference type="OrthoDB" id="2887637at2"/>
<accession>A0A0A2TJU1</accession>